<dbReference type="CDD" id="cd03034">
    <property type="entry name" value="ArsC_ArsC"/>
    <property type="match status" value="1"/>
</dbReference>
<proteinExistence type="inferred from homology"/>
<dbReference type="Pfam" id="PF03960">
    <property type="entry name" value="ArsC"/>
    <property type="match status" value="1"/>
</dbReference>
<dbReference type="GeneID" id="99988312"/>
<dbReference type="EMBL" id="FOIR01000004">
    <property type="protein sequence ID" value="SEW40839.1"/>
    <property type="molecule type" value="Genomic_DNA"/>
</dbReference>
<evidence type="ECO:0000256" key="2">
    <source>
        <dbReference type="ARBA" id="ARBA00023002"/>
    </source>
</evidence>
<protein>
    <submittedName>
        <fullName evidence="4">Arsenate reductase</fullName>
    </submittedName>
</protein>
<sequence>MLTIFHNPRCRKSRETLQILEESGEMLEVIEYLKEVPSKEELEKLIEMLGIKPEQLLRKGEAIYKEQFKGKTLTDDEWIKAMVENPKLIERPIVTDGEKAVIGRPPESVKTLLA</sequence>
<dbReference type="Gene3D" id="3.40.30.10">
    <property type="entry name" value="Glutaredoxin"/>
    <property type="match status" value="1"/>
</dbReference>
<comment type="similarity">
    <text evidence="1 3">Belongs to the ArsC family.</text>
</comment>
<name>A0A1I0RIQ6_9BACT</name>
<evidence type="ECO:0000313" key="4">
    <source>
        <dbReference type="EMBL" id="SEW40839.1"/>
    </source>
</evidence>
<dbReference type="NCBIfam" id="TIGR00014">
    <property type="entry name" value="arsC"/>
    <property type="match status" value="1"/>
</dbReference>
<organism evidence="4 5">
    <name type="scientific">Roseivirga pacifica</name>
    <dbReference type="NCBI Taxonomy" id="1267423"/>
    <lineage>
        <taxon>Bacteria</taxon>
        <taxon>Pseudomonadati</taxon>
        <taxon>Bacteroidota</taxon>
        <taxon>Cytophagia</taxon>
        <taxon>Cytophagales</taxon>
        <taxon>Roseivirgaceae</taxon>
        <taxon>Roseivirga</taxon>
    </lineage>
</organism>
<evidence type="ECO:0000313" key="5">
    <source>
        <dbReference type="Proteomes" id="UP000199437"/>
    </source>
</evidence>
<accession>A0A1I0RIQ6</accession>
<keyword evidence="5" id="KW-1185">Reference proteome</keyword>
<evidence type="ECO:0000256" key="3">
    <source>
        <dbReference type="PROSITE-ProRule" id="PRU01282"/>
    </source>
</evidence>
<evidence type="ECO:0000256" key="1">
    <source>
        <dbReference type="ARBA" id="ARBA00007198"/>
    </source>
</evidence>
<dbReference type="RefSeq" id="WP_090260527.1">
    <property type="nucleotide sequence ID" value="NZ_FOIR01000004.1"/>
</dbReference>
<dbReference type="AlphaFoldDB" id="A0A1I0RIQ6"/>
<dbReference type="InterPro" id="IPR036249">
    <property type="entry name" value="Thioredoxin-like_sf"/>
</dbReference>
<dbReference type="PANTHER" id="PTHR30041">
    <property type="entry name" value="ARSENATE REDUCTASE"/>
    <property type="match status" value="1"/>
</dbReference>
<dbReference type="Proteomes" id="UP000199437">
    <property type="component" value="Unassembled WGS sequence"/>
</dbReference>
<gene>
    <name evidence="4" type="ORF">SAMN05216290_3642</name>
</gene>
<dbReference type="InterPro" id="IPR006660">
    <property type="entry name" value="Arsenate_reductase-like"/>
</dbReference>
<dbReference type="OrthoDB" id="9808142at2"/>
<dbReference type="GO" id="GO:0008794">
    <property type="term" value="F:arsenate reductase (glutaredoxin) activity"/>
    <property type="evidence" value="ECO:0007669"/>
    <property type="project" value="InterPro"/>
</dbReference>
<keyword evidence="2" id="KW-0560">Oxidoreductase</keyword>
<dbReference type="InterPro" id="IPR006659">
    <property type="entry name" value="Arsenate_reductase"/>
</dbReference>
<dbReference type="SUPFAM" id="SSF52833">
    <property type="entry name" value="Thioredoxin-like"/>
    <property type="match status" value="1"/>
</dbReference>
<reference evidence="5" key="1">
    <citation type="submission" date="2016-10" db="EMBL/GenBank/DDBJ databases">
        <authorList>
            <person name="Varghese N."/>
            <person name="Submissions S."/>
        </authorList>
    </citation>
    <scope>NUCLEOTIDE SEQUENCE [LARGE SCALE GENOMIC DNA]</scope>
    <source>
        <strain evidence="5">CGMCC 1.12402</strain>
    </source>
</reference>
<dbReference type="PANTHER" id="PTHR30041:SF4">
    <property type="entry name" value="ARSENATE REDUCTASE"/>
    <property type="match status" value="1"/>
</dbReference>
<dbReference type="STRING" id="1267423.SAMN05216290_3642"/>
<dbReference type="PROSITE" id="PS51353">
    <property type="entry name" value="ARSC"/>
    <property type="match status" value="1"/>
</dbReference>